<accession>A0A918CUJ9</accession>
<dbReference type="Proteomes" id="UP000653411">
    <property type="component" value="Unassembled WGS sequence"/>
</dbReference>
<evidence type="ECO:0008006" key="4">
    <source>
        <dbReference type="Google" id="ProtNLM"/>
    </source>
</evidence>
<dbReference type="AlphaFoldDB" id="A0A918CUJ9"/>
<feature type="signal peptide" evidence="1">
    <location>
        <begin position="1"/>
        <end position="20"/>
    </location>
</feature>
<protein>
    <recommendedName>
        <fullName evidence="4">GON domain-containing protein</fullName>
    </recommendedName>
</protein>
<dbReference type="EMBL" id="BMML01000017">
    <property type="protein sequence ID" value="GGN28841.1"/>
    <property type="molecule type" value="Genomic_DNA"/>
</dbReference>
<feature type="chain" id="PRO_5038853898" description="GON domain-containing protein" evidence="1">
    <location>
        <begin position="21"/>
        <end position="239"/>
    </location>
</feature>
<organism evidence="2 3">
    <name type="scientific">Streptomyces fuscichromogenes</name>
    <dbReference type="NCBI Taxonomy" id="1324013"/>
    <lineage>
        <taxon>Bacteria</taxon>
        <taxon>Bacillati</taxon>
        <taxon>Actinomycetota</taxon>
        <taxon>Actinomycetes</taxon>
        <taxon>Kitasatosporales</taxon>
        <taxon>Streptomycetaceae</taxon>
        <taxon>Streptomyces</taxon>
    </lineage>
</organism>
<keyword evidence="3" id="KW-1185">Reference proteome</keyword>
<dbReference type="RefSeq" id="WP_189266443.1">
    <property type="nucleotide sequence ID" value="NZ_BMML01000017.1"/>
</dbReference>
<keyword evidence="1" id="KW-0732">Signal</keyword>
<proteinExistence type="predicted"/>
<reference evidence="2" key="2">
    <citation type="submission" date="2020-09" db="EMBL/GenBank/DDBJ databases">
        <authorList>
            <person name="Sun Q."/>
            <person name="Zhou Y."/>
        </authorList>
    </citation>
    <scope>NUCLEOTIDE SEQUENCE</scope>
    <source>
        <strain evidence="2">CGMCC 4.7110</strain>
    </source>
</reference>
<evidence type="ECO:0000313" key="3">
    <source>
        <dbReference type="Proteomes" id="UP000653411"/>
    </source>
</evidence>
<gene>
    <name evidence="2" type="ORF">GCM10011578_065090</name>
</gene>
<reference evidence="2" key="1">
    <citation type="journal article" date="2014" name="Int. J. Syst. Evol. Microbiol.">
        <title>Complete genome sequence of Corynebacterium casei LMG S-19264T (=DSM 44701T), isolated from a smear-ripened cheese.</title>
        <authorList>
            <consortium name="US DOE Joint Genome Institute (JGI-PGF)"/>
            <person name="Walter F."/>
            <person name="Albersmeier A."/>
            <person name="Kalinowski J."/>
            <person name="Ruckert C."/>
        </authorList>
    </citation>
    <scope>NUCLEOTIDE SEQUENCE</scope>
    <source>
        <strain evidence="2">CGMCC 4.7110</strain>
    </source>
</reference>
<comment type="caution">
    <text evidence="2">The sequence shown here is derived from an EMBL/GenBank/DDBJ whole genome shotgun (WGS) entry which is preliminary data.</text>
</comment>
<evidence type="ECO:0000313" key="2">
    <source>
        <dbReference type="EMBL" id="GGN28841.1"/>
    </source>
</evidence>
<name>A0A918CUJ9_9ACTN</name>
<evidence type="ECO:0000256" key="1">
    <source>
        <dbReference type="SAM" id="SignalP"/>
    </source>
</evidence>
<sequence length="239" mass="24930">MRTRKWLLAAVVGLTAWAFAPGPAAGAAPARYLNLQQCMYYWGPAADHFTTVTPSSDGRFKAGTNVSDTKDTAPACGAGDGNFAPVPILSGVTALDLRSGRYLNLQQCTYFSPSAFDYFTTVGGSQDNRFKAGTNVSDTQDPPNDAVCGSGDGNYVLVPSESYTRSLDLTSGKFLNVHQCLFYSAEHTDHDTKYLGGGGSYSAGSNVSGTADTAPVCGPGAAGYDPIPLLSGVRALPLS</sequence>